<dbReference type="GO" id="GO:0003677">
    <property type="term" value="F:DNA binding"/>
    <property type="evidence" value="ECO:0007669"/>
    <property type="project" value="InterPro"/>
</dbReference>
<protein>
    <submittedName>
        <fullName evidence="5">DNA segregation ATPase FtsK/SpoIIIE, S-DNA-T family</fullName>
    </submittedName>
</protein>
<dbReference type="GO" id="GO:0005524">
    <property type="term" value="F:ATP binding"/>
    <property type="evidence" value="ECO:0007669"/>
    <property type="project" value="UniProtKB-UniRule"/>
</dbReference>
<dbReference type="PROSITE" id="PS50901">
    <property type="entry name" value="FTSK"/>
    <property type="match status" value="1"/>
</dbReference>
<dbReference type="Gene3D" id="3.40.50.300">
    <property type="entry name" value="P-loop containing nucleotide triphosphate hydrolases"/>
    <property type="match status" value="1"/>
</dbReference>
<evidence type="ECO:0000259" key="4">
    <source>
        <dbReference type="PROSITE" id="PS50901"/>
    </source>
</evidence>
<organism evidence="5">
    <name type="scientific">Candidatus Kentrum sp. DK</name>
    <dbReference type="NCBI Taxonomy" id="2126562"/>
    <lineage>
        <taxon>Bacteria</taxon>
        <taxon>Pseudomonadati</taxon>
        <taxon>Pseudomonadota</taxon>
        <taxon>Gammaproteobacteria</taxon>
        <taxon>Candidatus Kentrum</taxon>
    </lineage>
</organism>
<keyword evidence="2 3" id="KW-0067">ATP-binding</keyword>
<dbReference type="InterPro" id="IPR050206">
    <property type="entry name" value="FtsK/SpoIIIE/SftA"/>
</dbReference>
<dbReference type="SUPFAM" id="SSF52540">
    <property type="entry name" value="P-loop containing nucleoside triphosphate hydrolases"/>
    <property type="match status" value="1"/>
</dbReference>
<dbReference type="InterPro" id="IPR002543">
    <property type="entry name" value="FtsK_dom"/>
</dbReference>
<dbReference type="AlphaFoldDB" id="A0A450T586"/>
<dbReference type="InterPro" id="IPR027417">
    <property type="entry name" value="P-loop_NTPase"/>
</dbReference>
<dbReference type="Pfam" id="PF01580">
    <property type="entry name" value="FtsK_SpoIIIE"/>
    <property type="match status" value="1"/>
</dbReference>
<name>A0A450T586_9GAMM</name>
<feature type="domain" description="FtsK" evidence="4">
    <location>
        <begin position="266"/>
        <end position="452"/>
    </location>
</feature>
<gene>
    <name evidence="5" type="ORF">BECKDK2373C_GA0170839_10916</name>
</gene>
<keyword evidence="1 3" id="KW-0547">Nucleotide-binding</keyword>
<dbReference type="PANTHER" id="PTHR22683">
    <property type="entry name" value="SPORULATION PROTEIN RELATED"/>
    <property type="match status" value="1"/>
</dbReference>
<evidence type="ECO:0000313" key="5">
    <source>
        <dbReference type="EMBL" id="VFJ61752.1"/>
    </source>
</evidence>
<proteinExistence type="predicted"/>
<dbReference type="EMBL" id="CAADEY010000091">
    <property type="protein sequence ID" value="VFJ61752.1"/>
    <property type="molecule type" value="Genomic_DNA"/>
</dbReference>
<feature type="binding site" evidence="3">
    <location>
        <begin position="283"/>
        <end position="290"/>
    </location>
    <ligand>
        <name>ATP</name>
        <dbReference type="ChEBI" id="CHEBI:30616"/>
    </ligand>
</feature>
<reference evidence="5" key="1">
    <citation type="submission" date="2019-02" db="EMBL/GenBank/DDBJ databases">
        <authorList>
            <person name="Gruber-Vodicka R. H."/>
            <person name="Seah K. B. B."/>
        </authorList>
    </citation>
    <scope>NUCLEOTIDE SEQUENCE</scope>
    <source>
        <strain evidence="5">BECK_DK161</strain>
    </source>
</reference>
<dbReference type="Gene3D" id="3.30.980.40">
    <property type="match status" value="1"/>
</dbReference>
<evidence type="ECO:0000256" key="1">
    <source>
        <dbReference type="ARBA" id="ARBA00022741"/>
    </source>
</evidence>
<dbReference type="PANTHER" id="PTHR22683:SF41">
    <property type="entry name" value="DNA TRANSLOCASE FTSK"/>
    <property type="match status" value="1"/>
</dbReference>
<evidence type="ECO:0000256" key="2">
    <source>
        <dbReference type="ARBA" id="ARBA00022840"/>
    </source>
</evidence>
<sequence length="503" mass="56367">MADIYTSRADEDIIDRVLKNGLEMKKSPKWTVLRLALAKSLRLESKPETGFDKIEARGSQYDLEQVTGRGKQDAEEGRADYDDPIRALLSAYHNRDLFSDSSLYTKLLQRHIRRGLREIRTGWRESHDFHQYLYQELFAGSDDVNDTRAARDLADRLTETLREIDVRAEIRDSQDGPRITRVHLHLPDVNDLDKLRRGLEKLSFSLALGEQAVFATPIQESKVLALDIPRPRETWRTVQGSELRGWTGQNTEGMSLPVWPGVDVLGRPFHFDLAQAPHLLVGGTTGSGKSICLHALILSLLWRQSKEDLQLCLIDPKRVEFEPYGELPNLFGDRVFHAPEDALVVLDDLVKEMAHRKDELAKAGVRDILAGRVSRRLKLPFIVVFIEELAELLDQSPRAEEPLVRLAQAARATGIHLVISSQRPDADTFSGRLRSNIPQRIALKVQKSTESKIILDEIGAEGLTGVGDMLVRTSEGASVRVHGVKVGPDDIADAVRVFTGAGK</sequence>
<evidence type="ECO:0000256" key="3">
    <source>
        <dbReference type="PROSITE-ProRule" id="PRU00289"/>
    </source>
</evidence>
<accession>A0A450T586</accession>